<feature type="coiled-coil region" evidence="1">
    <location>
        <begin position="196"/>
        <end position="230"/>
    </location>
</feature>
<organism evidence="3">
    <name type="scientific">Wenling thamnaconus septentrionalis filovirus</name>
    <dbReference type="NCBI Taxonomy" id="2116488"/>
    <lineage>
        <taxon>Viruses</taxon>
        <taxon>Riboviria</taxon>
        <taxon>Orthornavirae</taxon>
        <taxon>Negarnaviricota</taxon>
        <taxon>Haploviricotina</taxon>
        <taxon>Monjiviricetes</taxon>
        <taxon>Mononegavirales</taxon>
        <taxon>Filoviridae</taxon>
        <taxon>Thamnovirus</taxon>
        <taxon>Thamnovirus thamnaconi</taxon>
    </lineage>
</organism>
<evidence type="ECO:0000256" key="1">
    <source>
        <dbReference type="SAM" id="Coils"/>
    </source>
</evidence>
<keyword evidence="2" id="KW-0812">Transmembrane</keyword>
<dbReference type="GeneID" id="65100079"/>
<evidence type="ECO:0000313" key="3">
    <source>
        <dbReference type="EMBL" id="AVM87245.1"/>
    </source>
</evidence>
<keyword evidence="1" id="KW-0175">Coiled coil</keyword>
<name>A0A2P1GML9_9MONO</name>
<feature type="transmembrane region" description="Helical" evidence="2">
    <location>
        <begin position="556"/>
        <end position="573"/>
    </location>
</feature>
<dbReference type="EMBL" id="MG599981">
    <property type="protein sequence ID" value="AVM87245.1"/>
    <property type="molecule type" value="Viral_cRNA"/>
</dbReference>
<dbReference type="RefSeq" id="YP_010085049.1">
    <property type="nucleotide sequence ID" value="NC_055176.1"/>
</dbReference>
<reference evidence="3" key="1">
    <citation type="journal article" date="2018" name="Nature">
        <title>The evolutionary history of vertebrate RNA viruses.</title>
        <authorList>
            <person name="Shi M."/>
            <person name="Lin X.D."/>
            <person name="Chen X."/>
            <person name="Tian J.H."/>
            <person name="Chen L.J."/>
            <person name="Li K."/>
            <person name="Wang W."/>
            <person name="Eden J.S."/>
            <person name="Shen J.J."/>
            <person name="Liu L."/>
            <person name="Holmes E.C."/>
            <person name="Zhang Y.Z."/>
        </authorList>
    </citation>
    <scope>NUCLEOTIDE SEQUENCE [LARGE SCALE GENOMIC DNA]</scope>
    <source>
        <strain evidence="3">LQMMTII17328</strain>
    </source>
</reference>
<sequence>MLDLIIELMRSVGVFRIRNLNRDPLGRPSRSMSLLLLFIIFMGSGTCIEILVNKEGATRQTMDFKADLKSAVIFPRWGIIMKPQRELVLSNGHILIPAILDLGHVTPVLGECGGPVYGNITRPFFEKTSRLVHRSEAVLKDLSKITTGIVEPHGARRSRRSIMAALAIGKTLASLVTGGWKIYNSFSRGRELNQMKVQMEEMMSRMNLNLNMLNDNTKKLKKELYFFEEEFEKQMFKLSYKVSTMHCGLQRVSTELQASRWVTKWEPIVDSLMVQPINNRQAGSLFTVDALSGLFHYLEERFGSLNPYSACPECTLATMTVSHVGGGYNTLALMIELPNLVQKESFIVMEPSYFPVFVGDNEPFMSQMERTVVVKDGKGFTLDTQNCDGERSTMICDIASVNLRELGPVKDWDLDSELVMRRIDLSREYWLAYPLYDSIIVFTAEEGTCRIRRLSGQYMTLPSGLQQLNGADGGNLECQSYSIAIPQGAHTTPLSIYGNPPSIRSPDGHEVELISSGILSGHRLTGLLNDDDTNVLYDLYMSDDKKQGSFIAVNQFFLGVVLVMVVFGVVWFMRNRSVIKTAWAGVKLYGIRAFGFLKPPKVVRAGTGNQKGLELVPMESVPLSVD</sequence>
<keyword evidence="2" id="KW-1133">Transmembrane helix</keyword>
<evidence type="ECO:0000256" key="2">
    <source>
        <dbReference type="SAM" id="Phobius"/>
    </source>
</evidence>
<accession>A0A2P1GML9</accession>
<dbReference type="Proteomes" id="UP000297177">
    <property type="component" value="Segment"/>
</dbReference>
<keyword evidence="4" id="KW-1185">Reference proteome</keyword>
<keyword evidence="2" id="KW-0472">Membrane</keyword>
<proteinExistence type="predicted"/>
<dbReference type="KEGG" id="vg:65100079"/>
<protein>
    <submittedName>
        <fullName evidence="3">Putative glycoprotein</fullName>
    </submittedName>
</protein>
<evidence type="ECO:0000313" key="4">
    <source>
        <dbReference type="Proteomes" id="UP000297177"/>
    </source>
</evidence>